<accession>A0A9P6WDD2</accession>
<evidence type="ECO:0000256" key="1">
    <source>
        <dbReference type="SAM" id="MobiDB-lite"/>
    </source>
</evidence>
<evidence type="ECO:0000313" key="2">
    <source>
        <dbReference type="EMBL" id="KAG0669287.1"/>
    </source>
</evidence>
<feature type="compositionally biased region" description="Polar residues" evidence="1">
    <location>
        <begin position="46"/>
        <end position="75"/>
    </location>
</feature>
<proteinExistence type="predicted"/>
<organism evidence="2 3">
    <name type="scientific">Maudiozyma exigua</name>
    <name type="common">Yeast</name>
    <name type="synonym">Kazachstania exigua</name>
    <dbReference type="NCBI Taxonomy" id="34358"/>
    <lineage>
        <taxon>Eukaryota</taxon>
        <taxon>Fungi</taxon>
        <taxon>Dikarya</taxon>
        <taxon>Ascomycota</taxon>
        <taxon>Saccharomycotina</taxon>
        <taxon>Saccharomycetes</taxon>
        <taxon>Saccharomycetales</taxon>
        <taxon>Saccharomycetaceae</taxon>
        <taxon>Maudiozyma</taxon>
    </lineage>
</organism>
<sequence length="177" mass="19956">MNQDKMSNILNMVSEKLPGHHKKDQDQQNDDQQQQQQQNSNRRNQGNVQGYNNGSQDDSQVPSGMKNNDFETMQQNDDDYTGTGAQFGSGRQGNMAQQDWNTNADTQFDSSLGSNKQNTESYGSGVRDKASRRGMGSNMNYNDDDDDDDQYGSNRQQRTTRSSGRRSGNNMDTEGDW</sequence>
<feature type="compositionally biased region" description="Low complexity" evidence="1">
    <location>
        <begin position="152"/>
        <end position="170"/>
    </location>
</feature>
<evidence type="ECO:0000313" key="3">
    <source>
        <dbReference type="Proteomes" id="UP000750334"/>
    </source>
</evidence>
<comment type="caution">
    <text evidence="2">The sequence shown here is derived from an EMBL/GenBank/DDBJ whole genome shotgun (WGS) entry which is preliminary data.</text>
</comment>
<feature type="region of interest" description="Disordered" evidence="1">
    <location>
        <begin position="1"/>
        <end position="177"/>
    </location>
</feature>
<dbReference type="EMBL" id="PUHR01000045">
    <property type="protein sequence ID" value="KAG0669287.1"/>
    <property type="molecule type" value="Genomic_DNA"/>
</dbReference>
<protein>
    <submittedName>
        <fullName evidence="2">Uncharacterized protein</fullName>
    </submittedName>
</protein>
<dbReference type="Proteomes" id="UP000750334">
    <property type="component" value="Unassembled WGS sequence"/>
</dbReference>
<reference evidence="2 3" key="1">
    <citation type="submission" date="2020-11" db="EMBL/GenBank/DDBJ databases">
        <title>Kefir isolates.</title>
        <authorList>
            <person name="Marcisauskas S."/>
            <person name="Kim Y."/>
            <person name="Blasche S."/>
        </authorList>
    </citation>
    <scope>NUCLEOTIDE SEQUENCE [LARGE SCALE GENOMIC DNA]</scope>
    <source>
        <strain evidence="2 3">OG2</strain>
    </source>
</reference>
<keyword evidence="3" id="KW-1185">Reference proteome</keyword>
<feature type="compositionally biased region" description="Polar residues" evidence="1">
    <location>
        <begin position="92"/>
        <end position="122"/>
    </location>
</feature>
<gene>
    <name evidence="2" type="ORF">C6P45_003938</name>
</gene>
<feature type="compositionally biased region" description="Polar residues" evidence="1">
    <location>
        <begin position="1"/>
        <end position="11"/>
    </location>
</feature>
<dbReference type="AlphaFoldDB" id="A0A9P6WDD2"/>
<feature type="compositionally biased region" description="Low complexity" evidence="1">
    <location>
        <begin position="30"/>
        <end position="45"/>
    </location>
</feature>
<dbReference type="OrthoDB" id="4069206at2759"/>
<name>A0A9P6WDD2_MAUEX</name>